<proteinExistence type="predicted"/>
<dbReference type="GeneID" id="6341749"/>
<sequence>MRAAQTTLIGNVLFFLIDAVPATVDPMAEALSNSSKATPDRRAFLLLTTWKGLWQRVYDDDVIDGGGDHHRFTWFWLVSAVSIIALLQRRYGSSQPLYLADNKRAQSILLGIDSSAAPLYLHPRTAAANPAAGEFRMLTFVANDGDDEVNLATALKSIAKDRRFEGKFRLWVDALYINQEDKAERGHQVAKMKDIYNMAWDVISWIGDETDESAKAFQLLKLERDPERLGAGCWPGLQNLVDRPYWTRLWIIQEVVMGCVAVTIRDKVYGVLAMMDPAITERINPDYFIQPKKVFTNVAIAVFETYGNLELLRECNIWGTEGRPTWAPDWTWPLRNRDGRFREGAYQASRLKSSNARIDRDNLRLRCQAIVVDTLDEIGGRRKTRFEYIPHSFIQADSSSSIYGDIEATKKALVHALAGDSSWAARDDTEARMSILCLPSTFEKGLPQFQESGWQNAMRNRGYYY</sequence>
<dbReference type="Pfam" id="PF06985">
    <property type="entry name" value="HET"/>
    <property type="match status" value="1"/>
</dbReference>
<dbReference type="STRING" id="426418.B2W270"/>
<dbReference type="InterPro" id="IPR010730">
    <property type="entry name" value="HET"/>
</dbReference>
<reference evidence="4" key="1">
    <citation type="journal article" date="2013" name="G3 (Bethesda)">
        <title>Comparative genomics of a plant-pathogenic fungus, Pyrenophora tritici-repentis, reveals transduplication and the impact of repeat elements on pathogenicity and population divergence.</title>
        <authorList>
            <person name="Manning V.A."/>
            <person name="Pandelova I."/>
            <person name="Dhillon B."/>
            <person name="Wilhelm L.J."/>
            <person name="Goodwin S.B."/>
            <person name="Berlin A.M."/>
            <person name="Figueroa M."/>
            <person name="Freitag M."/>
            <person name="Hane J.K."/>
            <person name="Henrissat B."/>
            <person name="Holman W.H."/>
            <person name="Kodira C.D."/>
            <person name="Martin J."/>
            <person name="Oliver R.P."/>
            <person name="Robbertse B."/>
            <person name="Schackwitz W."/>
            <person name="Schwartz D.C."/>
            <person name="Spatafora J.W."/>
            <person name="Turgeon B.G."/>
            <person name="Yandava C."/>
            <person name="Young S."/>
            <person name="Zhou S."/>
            <person name="Zeng Q."/>
            <person name="Grigoriev I.V."/>
            <person name="Ma L.-J."/>
            <person name="Ciuffetti L.M."/>
        </authorList>
    </citation>
    <scope>NUCLEOTIDE SEQUENCE [LARGE SCALE GENOMIC DNA]</scope>
    <source>
        <strain evidence="4">Pt-1C-BFP</strain>
    </source>
</reference>
<accession>B2W270</accession>
<feature type="domain" description="Heterokaryon incompatibility" evidence="2">
    <location>
        <begin position="151"/>
        <end position="254"/>
    </location>
</feature>
<dbReference type="InParanoid" id="B2W270"/>
<feature type="signal peptide" evidence="1">
    <location>
        <begin position="1"/>
        <end position="22"/>
    </location>
</feature>
<dbReference type="HOGENOM" id="CLU_588115_0_0_1"/>
<name>B2W270_PYRTR</name>
<dbReference type="InterPro" id="IPR052895">
    <property type="entry name" value="HetReg/Transcr_Mod"/>
</dbReference>
<dbReference type="EMBL" id="DS231617">
    <property type="protein sequence ID" value="EDU46356.1"/>
    <property type="molecule type" value="Genomic_DNA"/>
</dbReference>
<protein>
    <recommendedName>
        <fullName evidence="2">Heterokaryon incompatibility domain-containing protein</fullName>
    </recommendedName>
</protein>
<organism evidence="3 4">
    <name type="scientific">Pyrenophora tritici-repentis (strain Pt-1C-BFP)</name>
    <name type="common">Wheat tan spot fungus</name>
    <name type="synonym">Drechslera tritici-repentis</name>
    <dbReference type="NCBI Taxonomy" id="426418"/>
    <lineage>
        <taxon>Eukaryota</taxon>
        <taxon>Fungi</taxon>
        <taxon>Dikarya</taxon>
        <taxon>Ascomycota</taxon>
        <taxon>Pezizomycotina</taxon>
        <taxon>Dothideomycetes</taxon>
        <taxon>Pleosporomycetidae</taxon>
        <taxon>Pleosporales</taxon>
        <taxon>Pleosporineae</taxon>
        <taxon>Pleosporaceae</taxon>
        <taxon>Pyrenophora</taxon>
    </lineage>
</organism>
<evidence type="ECO:0000313" key="4">
    <source>
        <dbReference type="Proteomes" id="UP000001471"/>
    </source>
</evidence>
<dbReference type="KEGG" id="ptrr:6341749"/>
<evidence type="ECO:0000256" key="1">
    <source>
        <dbReference type="SAM" id="SignalP"/>
    </source>
</evidence>
<dbReference type="PANTHER" id="PTHR24148:SF73">
    <property type="entry name" value="HET DOMAIN PROTEIN (AFU_ORTHOLOGUE AFUA_8G01020)"/>
    <property type="match status" value="1"/>
</dbReference>
<dbReference type="Proteomes" id="UP000001471">
    <property type="component" value="Unassembled WGS sequence"/>
</dbReference>
<keyword evidence="1" id="KW-0732">Signal</keyword>
<gene>
    <name evidence="3" type="ORF">PTRG_03518</name>
</gene>
<evidence type="ECO:0000313" key="3">
    <source>
        <dbReference type="EMBL" id="EDU46356.1"/>
    </source>
</evidence>
<dbReference type="AlphaFoldDB" id="B2W270"/>
<feature type="chain" id="PRO_5002784637" description="Heterokaryon incompatibility domain-containing protein" evidence="1">
    <location>
        <begin position="23"/>
        <end position="465"/>
    </location>
</feature>
<evidence type="ECO:0000259" key="2">
    <source>
        <dbReference type="Pfam" id="PF06985"/>
    </source>
</evidence>
<dbReference type="PANTHER" id="PTHR24148">
    <property type="entry name" value="ANKYRIN REPEAT DOMAIN-CONTAINING PROTEIN 39 HOMOLOG-RELATED"/>
    <property type="match status" value="1"/>
</dbReference>
<dbReference type="eggNOG" id="ENOG502RVDG">
    <property type="taxonomic scope" value="Eukaryota"/>
</dbReference>
<dbReference type="RefSeq" id="XP_001933851.2">
    <property type="nucleotide sequence ID" value="XM_001933816.2"/>
</dbReference>